<evidence type="ECO:0000313" key="1">
    <source>
        <dbReference type="EMBL" id="NEV65174.1"/>
    </source>
</evidence>
<dbReference type="EMBL" id="JAAIJQ010000209">
    <property type="protein sequence ID" value="NEV65306.1"/>
    <property type="molecule type" value="Genomic_DNA"/>
</dbReference>
<evidence type="ECO:0000313" key="4">
    <source>
        <dbReference type="Proteomes" id="UP000483379"/>
    </source>
</evidence>
<protein>
    <submittedName>
        <fullName evidence="2">Uncharacterized protein</fullName>
    </submittedName>
</protein>
<evidence type="ECO:0000313" key="2">
    <source>
        <dbReference type="EMBL" id="NEV65306.1"/>
    </source>
</evidence>
<name>A0A6M0K697_9GAMM</name>
<sequence>MMGFAALYPSYVVAWLIGFVGGDVEWRAAADGPIGGVNALANGAME</sequence>
<accession>A0A6M0K697</accession>
<dbReference type="RefSeq" id="WP_164456502.1">
    <property type="nucleotide sequence ID" value="NZ_JAAIJQ010000165.1"/>
</dbReference>
<reference evidence="2 4" key="1">
    <citation type="submission" date="2020-02" db="EMBL/GenBank/DDBJ databases">
        <title>Genome sequences of Thiorhodococcus mannitoliphagus and Thiorhodococcus minor, purple sulfur photosynthetic bacteria in the gammaproteobacterial family, Chromatiaceae.</title>
        <authorList>
            <person name="Aviles F.A."/>
            <person name="Meyer T.E."/>
            <person name="Kyndt J.A."/>
        </authorList>
    </citation>
    <scope>NUCLEOTIDE SEQUENCE [LARGE SCALE GENOMIC DNA]</scope>
    <source>
        <strain evidence="2 4">DSM 11518</strain>
    </source>
</reference>
<dbReference type="Proteomes" id="UP000483379">
    <property type="component" value="Unassembled WGS sequence"/>
</dbReference>
<comment type="caution">
    <text evidence="2">The sequence shown here is derived from an EMBL/GenBank/DDBJ whole genome shotgun (WGS) entry which is preliminary data.</text>
</comment>
<dbReference type="EMBL" id="JAAIJQ010000231">
    <property type="protein sequence ID" value="NEV65343.1"/>
    <property type="molecule type" value="Genomic_DNA"/>
</dbReference>
<dbReference type="EMBL" id="JAAIJQ010000165">
    <property type="protein sequence ID" value="NEV65174.1"/>
    <property type="molecule type" value="Genomic_DNA"/>
</dbReference>
<organism evidence="2 4">
    <name type="scientific">Thiorhodococcus minor</name>
    <dbReference type="NCBI Taxonomy" id="57489"/>
    <lineage>
        <taxon>Bacteria</taxon>
        <taxon>Pseudomonadati</taxon>
        <taxon>Pseudomonadota</taxon>
        <taxon>Gammaproteobacteria</taxon>
        <taxon>Chromatiales</taxon>
        <taxon>Chromatiaceae</taxon>
        <taxon>Thiorhodococcus</taxon>
    </lineage>
</organism>
<evidence type="ECO:0000313" key="3">
    <source>
        <dbReference type="EMBL" id="NEV65343.1"/>
    </source>
</evidence>
<gene>
    <name evidence="1" type="ORF">G3446_25625</name>
    <name evidence="2" type="ORF">G3446_26340</name>
    <name evidence="3" type="ORF">G3446_26550</name>
</gene>
<dbReference type="AlphaFoldDB" id="A0A6M0K697"/>
<keyword evidence="4" id="KW-1185">Reference proteome</keyword>
<proteinExistence type="predicted"/>